<evidence type="ECO:0000256" key="2">
    <source>
        <dbReference type="SAM" id="Phobius"/>
    </source>
</evidence>
<organism evidence="4 5">
    <name type="scientific">Buchananella hordeovulneris</name>
    <dbReference type="NCBI Taxonomy" id="52770"/>
    <lineage>
        <taxon>Bacteria</taxon>
        <taxon>Bacillati</taxon>
        <taxon>Actinomycetota</taxon>
        <taxon>Actinomycetes</taxon>
        <taxon>Actinomycetales</taxon>
        <taxon>Actinomycetaceae</taxon>
        <taxon>Buchananella</taxon>
    </lineage>
</organism>
<feature type="transmembrane region" description="Helical" evidence="2">
    <location>
        <begin position="289"/>
        <end position="312"/>
    </location>
</feature>
<dbReference type="EMBL" id="MQVS01000006">
    <property type="protein sequence ID" value="OKL51597.1"/>
    <property type="molecule type" value="Genomic_DNA"/>
</dbReference>
<feature type="transmembrane region" description="Helical" evidence="2">
    <location>
        <begin position="499"/>
        <end position="517"/>
    </location>
</feature>
<dbReference type="Proteomes" id="UP000185612">
    <property type="component" value="Unassembled WGS sequence"/>
</dbReference>
<feature type="transmembrane region" description="Helical" evidence="2">
    <location>
        <begin position="229"/>
        <end position="245"/>
    </location>
</feature>
<feature type="transmembrane region" description="Helical" evidence="2">
    <location>
        <begin position="174"/>
        <end position="194"/>
    </location>
</feature>
<feature type="compositionally biased region" description="Basic and acidic residues" evidence="1">
    <location>
        <begin position="1"/>
        <end position="11"/>
    </location>
</feature>
<feature type="transmembrane region" description="Helical" evidence="2">
    <location>
        <begin position="438"/>
        <end position="459"/>
    </location>
</feature>
<feature type="transmembrane region" description="Helical" evidence="2">
    <location>
        <begin position="466"/>
        <end position="487"/>
    </location>
</feature>
<feature type="transmembrane region" description="Helical" evidence="2">
    <location>
        <begin position="324"/>
        <end position="344"/>
    </location>
</feature>
<evidence type="ECO:0000256" key="1">
    <source>
        <dbReference type="SAM" id="MobiDB-lite"/>
    </source>
</evidence>
<evidence type="ECO:0000259" key="3">
    <source>
        <dbReference type="Pfam" id="PF07786"/>
    </source>
</evidence>
<keyword evidence="2" id="KW-1133">Transmembrane helix</keyword>
<dbReference type="Pfam" id="PF07786">
    <property type="entry name" value="HGSNAT_cat"/>
    <property type="match status" value="1"/>
</dbReference>
<feature type="region of interest" description="Disordered" evidence="1">
    <location>
        <begin position="1"/>
        <end position="102"/>
    </location>
</feature>
<evidence type="ECO:0000313" key="4">
    <source>
        <dbReference type="EMBL" id="OKL51597.1"/>
    </source>
</evidence>
<feature type="transmembrane region" description="Helical" evidence="2">
    <location>
        <begin position="252"/>
        <end position="277"/>
    </location>
</feature>
<dbReference type="STRING" id="52770.BSZ40_07075"/>
<name>A0A1Q5PVL0_9ACTO</name>
<sequence length="549" mass="59074">MHDFPERDGRRPLSPYDSHNRPAPGLSTDSESNVRAAAAQQPDTRVSVTELLTADEQPEVEMVGAAETEQPLPGPEEGEATAPGKTDTVAAPSAGTRPTADEQEELVRAFSAPARRWWPQLRRGAFLGDARRLPGLDAVRGLALAGMMAAHSAKQVEEVTSPTWLGFANGHSSILFATVAGVSLAIITGGGRAHTGPWVVRDRLRIFARAFALFVLGSLMAILGTPIGIILGSYGLWFVLALPFLRCRWQTVLLAASVFLGLGWMLQWAGLLLAGNLDLKFDGQLGNTLFALLFTSQYPAAIWLGFVLAGLALGRAGLGSARTLWRWGLAGAVVFVGCVTPFVWQAGSLEPVWGVSPALVDSVDQSAPTEPECLDGETLYPCTPEEQQQQMDTWTNEQWDTFMRAQRRPPEESVWQLLWGAARSQWTIAPHSGSPFEALGSAGFAVAAICAFTALGRWAKLLAAPLVAMGSMSLSSYCLHVVLMWHFADNFTGETNTPFLMMLGGIAVVTLVWAALFQRGPLEQAMAWFADGAARLPRQARTVPRAAGS</sequence>
<dbReference type="RefSeq" id="WP_073824621.1">
    <property type="nucleotide sequence ID" value="NZ_MQVS01000006.1"/>
</dbReference>
<protein>
    <recommendedName>
        <fullName evidence="3">Heparan-alpha-glucosaminide N-acetyltransferase catalytic domain-containing protein</fullName>
    </recommendedName>
</protein>
<gene>
    <name evidence="4" type="ORF">BSZ40_07075</name>
</gene>
<comment type="caution">
    <text evidence="4">The sequence shown here is derived from an EMBL/GenBank/DDBJ whole genome shotgun (WGS) entry which is preliminary data.</text>
</comment>
<keyword evidence="2" id="KW-0812">Transmembrane</keyword>
<reference evidence="5" key="1">
    <citation type="submission" date="2016-12" db="EMBL/GenBank/DDBJ databases">
        <authorList>
            <person name="Meng X."/>
        </authorList>
    </citation>
    <scope>NUCLEOTIDE SEQUENCE [LARGE SCALE GENOMIC DNA]</scope>
    <source>
        <strain evidence="5">DSM 20732</strain>
    </source>
</reference>
<keyword evidence="2" id="KW-0472">Membrane</keyword>
<feature type="transmembrane region" description="Helical" evidence="2">
    <location>
        <begin position="206"/>
        <end position="223"/>
    </location>
</feature>
<dbReference type="InParanoid" id="A0A1Q5PVL0"/>
<keyword evidence="5" id="KW-1185">Reference proteome</keyword>
<feature type="domain" description="Heparan-alpha-glucosaminide N-acetyltransferase catalytic" evidence="3">
    <location>
        <begin position="132"/>
        <end position="320"/>
    </location>
</feature>
<dbReference type="OrthoDB" id="4966979at2"/>
<dbReference type="InterPro" id="IPR012429">
    <property type="entry name" value="HGSNAT_cat"/>
</dbReference>
<dbReference type="AlphaFoldDB" id="A0A1Q5PVL0"/>
<accession>A0A1Q5PVL0</accession>
<proteinExistence type="predicted"/>
<evidence type="ECO:0000313" key="5">
    <source>
        <dbReference type="Proteomes" id="UP000185612"/>
    </source>
</evidence>